<dbReference type="InterPro" id="IPR008271">
    <property type="entry name" value="Ser/Thr_kinase_AS"/>
</dbReference>
<dbReference type="EMBL" id="BSDZ01000080">
    <property type="protein sequence ID" value="GLI69009.1"/>
    <property type="molecule type" value="Genomic_DNA"/>
</dbReference>
<sequence>MAPIRPGIGLNEESVGRSFCDKELSEPLRTADWVPSFAPTTGASFTFAHSATPLACAYHDLSAFRDFNKLHEGRHSTVWSAVCQENGQTVVIKGYNRDSLKPRQLNNVRREIGLLSFFRDVGCKGVVGLLAVFEDKAMIYLVFEACMGGDLYAHLMRNRGTLHEEYIVTKVVFPLLCVLIQLHKLQIVHRDIKPENIFLTEAGEIALGDFGLAGHKFQDQMTERVGTLDYMAPEVLNIPPHDDQDDYPGHVKDRVKVYDEKVDIWATGVLVYELLVGRPPFEVDDPQETARLILSGQASNYPVHISHYARDFVSQALTKRPDGRPSAEQLLQHVWLRHHFGGKLPDSSGATGGGVTPGLLKSWLVASWDELSKAGSGARRPNSVVHNRLILPPASLLRKAQSTGDDSCQLARREDDLKPSPGYESKSVPGSADSGSCALLLGDRHLRKQLGEALVQQPGPLNLQPQMSMESVEGEATTLESDGDAVANRLGASHYPSRDSSTGSIDQAVPSDRVYVRNDSGASASSGISIASFASLQNMPRSNSITELGDQDELGLVQRSASICPANISRMPVAYSSTAQLMPAWQSCAPPAGVGNRKTPGKSRFAG</sequence>
<proteinExistence type="predicted"/>
<keyword evidence="4" id="KW-0418">Kinase</keyword>
<evidence type="ECO:0000256" key="5">
    <source>
        <dbReference type="ARBA" id="ARBA00022840"/>
    </source>
</evidence>
<keyword evidence="2" id="KW-0808">Transferase</keyword>
<dbReference type="InterPro" id="IPR030616">
    <property type="entry name" value="Aur-like"/>
</dbReference>
<keyword evidence="3" id="KW-0547">Nucleotide-binding</keyword>
<feature type="region of interest" description="Disordered" evidence="6">
    <location>
        <begin position="396"/>
        <end position="433"/>
    </location>
</feature>
<evidence type="ECO:0000259" key="7">
    <source>
        <dbReference type="PROSITE" id="PS50011"/>
    </source>
</evidence>
<evidence type="ECO:0000256" key="4">
    <source>
        <dbReference type="ARBA" id="ARBA00022777"/>
    </source>
</evidence>
<dbReference type="InterPro" id="IPR011009">
    <property type="entry name" value="Kinase-like_dom_sf"/>
</dbReference>
<reference evidence="8 9" key="1">
    <citation type="journal article" date="2023" name="IScience">
        <title>Expanded male sex-determining region conserved during the evolution of homothallism in the green alga Volvox.</title>
        <authorList>
            <person name="Yamamoto K."/>
            <person name="Matsuzaki R."/>
            <person name="Mahakham W."/>
            <person name="Heman W."/>
            <person name="Sekimoto H."/>
            <person name="Kawachi M."/>
            <person name="Minakuchi Y."/>
            <person name="Toyoda A."/>
            <person name="Nozaki H."/>
        </authorList>
    </citation>
    <scope>NUCLEOTIDE SEQUENCE [LARGE SCALE GENOMIC DNA]</scope>
    <source>
        <strain evidence="8 9">NIES-4468</strain>
    </source>
</reference>
<accession>A0ABQ5SH88</accession>
<dbReference type="SMART" id="SM00220">
    <property type="entry name" value="S_TKc"/>
    <property type="match status" value="1"/>
</dbReference>
<feature type="domain" description="Protein kinase" evidence="7">
    <location>
        <begin position="64"/>
        <end position="336"/>
    </location>
</feature>
<feature type="region of interest" description="Disordered" evidence="6">
    <location>
        <begin position="588"/>
        <end position="607"/>
    </location>
</feature>
<keyword evidence="9" id="KW-1185">Reference proteome</keyword>
<evidence type="ECO:0000256" key="1">
    <source>
        <dbReference type="ARBA" id="ARBA00022527"/>
    </source>
</evidence>
<organism evidence="8 9">
    <name type="scientific">Volvox africanus</name>
    <dbReference type="NCBI Taxonomy" id="51714"/>
    <lineage>
        <taxon>Eukaryota</taxon>
        <taxon>Viridiplantae</taxon>
        <taxon>Chlorophyta</taxon>
        <taxon>core chlorophytes</taxon>
        <taxon>Chlorophyceae</taxon>
        <taxon>CS clade</taxon>
        <taxon>Chlamydomonadales</taxon>
        <taxon>Volvocaceae</taxon>
        <taxon>Volvox</taxon>
    </lineage>
</organism>
<dbReference type="Gene3D" id="1.10.510.10">
    <property type="entry name" value="Transferase(Phosphotransferase) domain 1"/>
    <property type="match status" value="1"/>
</dbReference>
<dbReference type="Proteomes" id="UP001165090">
    <property type="component" value="Unassembled WGS sequence"/>
</dbReference>
<evidence type="ECO:0000256" key="2">
    <source>
        <dbReference type="ARBA" id="ARBA00022679"/>
    </source>
</evidence>
<dbReference type="PROSITE" id="PS00108">
    <property type="entry name" value="PROTEIN_KINASE_ST"/>
    <property type="match status" value="1"/>
</dbReference>
<dbReference type="Pfam" id="PF00069">
    <property type="entry name" value="Pkinase"/>
    <property type="match status" value="1"/>
</dbReference>
<comment type="caution">
    <text evidence="8">The sequence shown here is derived from an EMBL/GenBank/DDBJ whole genome shotgun (WGS) entry which is preliminary data.</text>
</comment>
<protein>
    <recommendedName>
        <fullName evidence="7">Protein kinase domain-containing protein</fullName>
    </recommendedName>
</protein>
<evidence type="ECO:0000256" key="3">
    <source>
        <dbReference type="ARBA" id="ARBA00022741"/>
    </source>
</evidence>
<keyword evidence="5" id="KW-0067">ATP-binding</keyword>
<dbReference type="InterPro" id="IPR000719">
    <property type="entry name" value="Prot_kinase_dom"/>
</dbReference>
<keyword evidence="1" id="KW-0723">Serine/threonine-protein kinase</keyword>
<evidence type="ECO:0000313" key="9">
    <source>
        <dbReference type="Proteomes" id="UP001165090"/>
    </source>
</evidence>
<dbReference type="PANTHER" id="PTHR24350">
    <property type="entry name" value="SERINE/THREONINE-PROTEIN KINASE IAL-RELATED"/>
    <property type="match status" value="1"/>
</dbReference>
<evidence type="ECO:0000256" key="6">
    <source>
        <dbReference type="SAM" id="MobiDB-lite"/>
    </source>
</evidence>
<dbReference type="SUPFAM" id="SSF56112">
    <property type="entry name" value="Protein kinase-like (PK-like)"/>
    <property type="match status" value="1"/>
</dbReference>
<evidence type="ECO:0000313" key="8">
    <source>
        <dbReference type="EMBL" id="GLI69009.1"/>
    </source>
</evidence>
<gene>
    <name evidence="8" type="ORF">VaNZ11_013547</name>
</gene>
<dbReference type="PROSITE" id="PS50011">
    <property type="entry name" value="PROTEIN_KINASE_DOM"/>
    <property type="match status" value="1"/>
</dbReference>
<name>A0ABQ5SH88_9CHLO</name>
<feature type="region of interest" description="Disordered" evidence="6">
    <location>
        <begin position="489"/>
        <end position="509"/>
    </location>
</feature>